<gene>
    <name evidence="12" type="ORF">HZY62_16175</name>
</gene>
<feature type="domain" description="Response regulatory" evidence="11">
    <location>
        <begin position="1084"/>
        <end position="1199"/>
    </location>
</feature>
<evidence type="ECO:0000256" key="7">
    <source>
        <dbReference type="PROSITE-ProRule" id="PRU00169"/>
    </source>
</evidence>
<dbReference type="Pfam" id="PF02518">
    <property type="entry name" value="HATPase_c"/>
    <property type="match status" value="1"/>
</dbReference>
<evidence type="ECO:0000256" key="8">
    <source>
        <dbReference type="SAM" id="Phobius"/>
    </source>
</evidence>
<protein>
    <recommendedName>
        <fullName evidence="2">histidine kinase</fullName>
        <ecNumber evidence="2">2.7.13.3</ecNumber>
    </recommendedName>
</protein>
<dbReference type="InterPro" id="IPR011047">
    <property type="entry name" value="Quinoprotein_ADH-like_sf"/>
</dbReference>
<proteinExistence type="predicted"/>
<dbReference type="InterPro" id="IPR003661">
    <property type="entry name" value="HisK_dim/P_dom"/>
</dbReference>
<dbReference type="InterPro" id="IPR013783">
    <property type="entry name" value="Ig-like_fold"/>
</dbReference>
<comment type="catalytic activity">
    <reaction evidence="1">
        <text>ATP + protein L-histidine = ADP + protein N-phospho-L-histidine.</text>
        <dbReference type="EC" id="2.7.13.3"/>
    </reaction>
</comment>
<evidence type="ECO:0000256" key="2">
    <source>
        <dbReference type="ARBA" id="ARBA00012438"/>
    </source>
</evidence>
<keyword evidence="5" id="KW-0238">DNA-binding</keyword>
<dbReference type="CDD" id="cd00082">
    <property type="entry name" value="HisKA"/>
    <property type="match status" value="1"/>
</dbReference>
<dbReference type="InterPro" id="IPR004358">
    <property type="entry name" value="Sig_transdc_His_kin-like_C"/>
</dbReference>
<dbReference type="Pfam" id="PF00072">
    <property type="entry name" value="Response_reg"/>
    <property type="match status" value="1"/>
</dbReference>
<keyword evidence="8" id="KW-0812">Transmembrane</keyword>
<dbReference type="SMART" id="SM00388">
    <property type="entry name" value="HisKA"/>
    <property type="match status" value="1"/>
</dbReference>
<keyword evidence="8" id="KW-0472">Membrane</keyword>
<evidence type="ECO:0000259" key="9">
    <source>
        <dbReference type="PROSITE" id="PS01124"/>
    </source>
</evidence>
<dbReference type="InterPro" id="IPR001789">
    <property type="entry name" value="Sig_transdc_resp-reg_receiver"/>
</dbReference>
<evidence type="ECO:0000256" key="3">
    <source>
        <dbReference type="ARBA" id="ARBA00022553"/>
    </source>
</evidence>
<keyword evidence="4" id="KW-0805">Transcription regulation</keyword>
<dbReference type="InterPro" id="IPR015943">
    <property type="entry name" value="WD40/YVTN_repeat-like_dom_sf"/>
</dbReference>
<evidence type="ECO:0000256" key="5">
    <source>
        <dbReference type="ARBA" id="ARBA00023125"/>
    </source>
</evidence>
<dbReference type="InterPro" id="IPR036097">
    <property type="entry name" value="HisK_dim/P_sf"/>
</dbReference>
<dbReference type="PANTHER" id="PTHR43547">
    <property type="entry name" value="TWO-COMPONENT HISTIDINE KINASE"/>
    <property type="match status" value="1"/>
</dbReference>
<dbReference type="InterPro" id="IPR011110">
    <property type="entry name" value="Reg_prop"/>
</dbReference>
<feature type="domain" description="HTH araC/xylS-type" evidence="9">
    <location>
        <begin position="1232"/>
        <end position="1331"/>
    </location>
</feature>
<dbReference type="PROSITE" id="PS50109">
    <property type="entry name" value="HIS_KIN"/>
    <property type="match status" value="1"/>
</dbReference>
<dbReference type="Gene3D" id="3.30.565.10">
    <property type="entry name" value="Histidine kinase-like ATPase, C-terminal domain"/>
    <property type="match status" value="1"/>
</dbReference>
<dbReference type="SMART" id="SM00342">
    <property type="entry name" value="HTH_ARAC"/>
    <property type="match status" value="1"/>
</dbReference>
<dbReference type="SUPFAM" id="SSF46689">
    <property type="entry name" value="Homeodomain-like"/>
    <property type="match status" value="1"/>
</dbReference>
<dbReference type="EC" id="2.7.13.3" evidence="2"/>
<dbReference type="InterPro" id="IPR011123">
    <property type="entry name" value="Y_Y_Y"/>
</dbReference>
<dbReference type="SUPFAM" id="SSF47384">
    <property type="entry name" value="Homodimeric domain of signal transducing histidine kinase"/>
    <property type="match status" value="1"/>
</dbReference>
<evidence type="ECO:0000313" key="12">
    <source>
        <dbReference type="EMBL" id="MBD1262140.1"/>
    </source>
</evidence>
<dbReference type="SMART" id="SM00448">
    <property type="entry name" value="REC"/>
    <property type="match status" value="1"/>
</dbReference>
<keyword evidence="13" id="KW-1185">Reference proteome</keyword>
<dbReference type="InterPro" id="IPR009057">
    <property type="entry name" value="Homeodomain-like_sf"/>
</dbReference>
<evidence type="ECO:0000259" key="11">
    <source>
        <dbReference type="PROSITE" id="PS50110"/>
    </source>
</evidence>
<keyword evidence="8" id="KW-1133">Transmembrane helix</keyword>
<reference evidence="12 13" key="1">
    <citation type="submission" date="2020-07" db="EMBL/GenBank/DDBJ databases">
        <title>The draft genome sequence of Maribacter polysiphoniae KCTC 22021.</title>
        <authorList>
            <person name="Mu L."/>
        </authorList>
    </citation>
    <scope>NUCLEOTIDE SEQUENCE [LARGE SCALE GENOMIC DNA]</scope>
    <source>
        <strain evidence="12 13">KCTC 22021</strain>
    </source>
</reference>
<dbReference type="SMART" id="SM00387">
    <property type="entry name" value="HATPase_c"/>
    <property type="match status" value="1"/>
</dbReference>
<dbReference type="Pfam" id="PF07495">
    <property type="entry name" value="Y_Y_Y"/>
    <property type="match status" value="1"/>
</dbReference>
<dbReference type="PANTHER" id="PTHR43547:SF2">
    <property type="entry name" value="HYBRID SIGNAL TRANSDUCTION HISTIDINE KINASE C"/>
    <property type="match status" value="1"/>
</dbReference>
<feature type="transmembrane region" description="Helical" evidence="8">
    <location>
        <begin position="761"/>
        <end position="781"/>
    </location>
</feature>
<evidence type="ECO:0000313" key="13">
    <source>
        <dbReference type="Proteomes" id="UP000651837"/>
    </source>
</evidence>
<dbReference type="PROSITE" id="PS50110">
    <property type="entry name" value="RESPONSE_REGULATORY"/>
    <property type="match status" value="1"/>
</dbReference>
<dbReference type="SUPFAM" id="SSF55874">
    <property type="entry name" value="ATPase domain of HSP90 chaperone/DNA topoisomerase II/histidine kinase"/>
    <property type="match status" value="1"/>
</dbReference>
<evidence type="ECO:0000256" key="1">
    <source>
        <dbReference type="ARBA" id="ARBA00000085"/>
    </source>
</evidence>
<dbReference type="SUPFAM" id="SSF50998">
    <property type="entry name" value="Quinoprotein alcohol dehydrogenase-like"/>
    <property type="match status" value="1"/>
</dbReference>
<dbReference type="Gene3D" id="2.130.10.10">
    <property type="entry name" value="YVTN repeat-like/Quinoprotein amine dehydrogenase"/>
    <property type="match status" value="2"/>
</dbReference>
<feature type="modified residue" description="4-aspartylphosphate" evidence="7">
    <location>
        <position position="1132"/>
    </location>
</feature>
<dbReference type="InterPro" id="IPR018060">
    <property type="entry name" value="HTH_AraC"/>
</dbReference>
<dbReference type="Pfam" id="PF07494">
    <property type="entry name" value="Reg_prop"/>
    <property type="match status" value="3"/>
</dbReference>
<dbReference type="EMBL" id="JACWLN010000009">
    <property type="protein sequence ID" value="MBD1262140.1"/>
    <property type="molecule type" value="Genomic_DNA"/>
</dbReference>
<dbReference type="Gene3D" id="1.10.287.130">
    <property type="match status" value="1"/>
</dbReference>
<evidence type="ECO:0000256" key="4">
    <source>
        <dbReference type="ARBA" id="ARBA00023015"/>
    </source>
</evidence>
<accession>A0ABR7W1S9</accession>
<dbReference type="Gene3D" id="3.40.50.2300">
    <property type="match status" value="1"/>
</dbReference>
<organism evidence="12 13">
    <name type="scientific">Maribacter polysiphoniae</name>
    <dbReference type="NCBI Taxonomy" id="429344"/>
    <lineage>
        <taxon>Bacteria</taxon>
        <taxon>Pseudomonadati</taxon>
        <taxon>Bacteroidota</taxon>
        <taxon>Flavobacteriia</taxon>
        <taxon>Flavobacteriales</taxon>
        <taxon>Flavobacteriaceae</taxon>
        <taxon>Maribacter</taxon>
    </lineage>
</organism>
<dbReference type="Proteomes" id="UP000651837">
    <property type="component" value="Unassembled WGS sequence"/>
</dbReference>
<sequence length="1337" mass="153368">MGLSNSSVNAIFQDSDNILWIGTWDGLNRYDGSKFKIFRPDINNDNSLSNQVILKIDEDNTGHIWVLTMHGINKYNKKTNTFQRYFFSNKKNQPLSESEFNMALDASKTVFCAVKDWGIGYYLNNGFQQMEFEHLPEEAVKKMIINTSGDLLVLFENNQLHLLEIKTRNNGEKYISQSELISDNVRDFEILQNQKICVISKKGTAKVHSLTDRDSLGIIQEGVQNIIGVTPDGLMLSNTSEFIIVDSLGNHVKKSWIKFLKGKKVTTILHGSENVLWIGTDGDGIFKLYPLQKSFNLISKNQVSEFSEGIVRAFTEIKGNSFWVGTKGKGLFRFPADFYENNNSSLKYTNFNESNSNINNAVFALHSGRDSLMFIGTDGNGIDVFDLKKSKLVSWAKILGSTECEYFKSTYTIYQDKKGYLWIGTNGFGMIRLKIERSGEELRVIEFKKYTADNVEGKSLSSNVVFSIIPKNEDELWIGTRLGGLNILNKKSGLVKVFVNKKSDSESISSNDILCLSTDSMNRLWVGTSFGLNLLEEFKDNGEAVFKRFTVKEGLPNNTIHGIVPDIDNNLWISTNFGLSKFILDESKFINFIKNDGLQNNEFADGAFYKSLASDFIFMGGIKGFNFFLPWKIKESTYVPDILIDDISGQNKEIPYYQSLVVSSESNSIPSIVLDHDQNYFDVELAVLTYINSEKCQYAYQLSGFDREWVNIGNRRNISFTNVPPKNYSLWLKWTNSDGIWSDPIQAIDIEIKPIFWRSDLAILLYVILSVLFLVFIWSYFNKRNKLRQNILFQKREEEIHQKRITFFTNIAHEFQTPLTLIIGPVQKLSESFEISTKNQRFIKMIQSNSSRLLFLTQQLLEFRKAEEDYLDVTVKRFDLVDVLEQIAELFDEWALKKKIDFVVTIPSEIIGWFDKDKIEKIVFNLLSNAFKYTPEKGKIQLIFTIEGATNNSKELKIKVMNSGKGIPKNKLDSLFNRFSSTDIMKSSEHELFRTGIGLAYIYRLVQVMRGTIQVFSKENRQTTFTVSLPCSREMFRENEMDSDEGEVFISHYLQNVLEALPTEKDNSLNKVSALESILSKRKKVLVVEDHGEMHGLLKELLADKYTVLTAYNGQEAFEIAENQLPDIIVSDVVMPVMDGIELCKKIKRETKTCHIPFIMLTASSSVTSRIKGLESGANSFIPKPFHPDHLMVRIEKLLEERELMFKHFNKDVYGDNLYDLPIGNEDKDFINKVIDIIRDNIDNDNLQSKLIEKELGISSSQLYRKIKKITGLSQGDLIRTTRLKHAADLLKKNTLTVSEVCYQSGFNNRSYFYREFNKMYNITPKNYQIKYSPKLN</sequence>
<dbReference type="InterPro" id="IPR018062">
    <property type="entry name" value="HTH_AraC-typ_CS"/>
</dbReference>
<dbReference type="InterPro" id="IPR036890">
    <property type="entry name" value="HATPase_C_sf"/>
</dbReference>
<keyword evidence="3 7" id="KW-0597">Phosphoprotein</keyword>
<dbReference type="Pfam" id="PF00512">
    <property type="entry name" value="HisKA"/>
    <property type="match status" value="1"/>
</dbReference>
<evidence type="ECO:0000256" key="6">
    <source>
        <dbReference type="ARBA" id="ARBA00023163"/>
    </source>
</evidence>
<dbReference type="Gene3D" id="1.10.10.60">
    <property type="entry name" value="Homeodomain-like"/>
    <property type="match status" value="2"/>
</dbReference>
<dbReference type="InterPro" id="IPR003594">
    <property type="entry name" value="HATPase_dom"/>
</dbReference>
<feature type="domain" description="Histidine kinase" evidence="10">
    <location>
        <begin position="810"/>
        <end position="1033"/>
    </location>
</feature>
<dbReference type="PROSITE" id="PS00041">
    <property type="entry name" value="HTH_ARAC_FAMILY_1"/>
    <property type="match status" value="1"/>
</dbReference>
<dbReference type="SUPFAM" id="SSF52172">
    <property type="entry name" value="CheY-like"/>
    <property type="match status" value="1"/>
</dbReference>
<dbReference type="PRINTS" id="PR00344">
    <property type="entry name" value="BCTRLSENSOR"/>
</dbReference>
<keyword evidence="6" id="KW-0804">Transcription</keyword>
<dbReference type="PROSITE" id="PS01124">
    <property type="entry name" value="HTH_ARAC_FAMILY_2"/>
    <property type="match status" value="1"/>
</dbReference>
<dbReference type="InterPro" id="IPR005467">
    <property type="entry name" value="His_kinase_dom"/>
</dbReference>
<dbReference type="SUPFAM" id="SSF101898">
    <property type="entry name" value="NHL repeat"/>
    <property type="match status" value="1"/>
</dbReference>
<comment type="caution">
    <text evidence="12">The sequence shown here is derived from an EMBL/GenBank/DDBJ whole genome shotgun (WGS) entry which is preliminary data.</text>
</comment>
<dbReference type="Pfam" id="PF12833">
    <property type="entry name" value="HTH_18"/>
    <property type="match status" value="1"/>
</dbReference>
<dbReference type="Gene3D" id="2.60.40.10">
    <property type="entry name" value="Immunoglobulins"/>
    <property type="match status" value="1"/>
</dbReference>
<dbReference type="InterPro" id="IPR011006">
    <property type="entry name" value="CheY-like_superfamily"/>
</dbReference>
<evidence type="ECO:0000259" key="10">
    <source>
        <dbReference type="PROSITE" id="PS50109"/>
    </source>
</evidence>
<name>A0ABR7W1S9_9FLAO</name>